<proteinExistence type="predicted"/>
<dbReference type="InterPro" id="IPR029058">
    <property type="entry name" value="AB_hydrolase_fold"/>
</dbReference>
<evidence type="ECO:0000259" key="2">
    <source>
        <dbReference type="Pfam" id="PF20434"/>
    </source>
</evidence>
<evidence type="ECO:0000313" key="4">
    <source>
        <dbReference type="Proteomes" id="UP001075354"/>
    </source>
</evidence>
<evidence type="ECO:0000313" key="3">
    <source>
        <dbReference type="EMBL" id="KAJ1520501.1"/>
    </source>
</evidence>
<keyword evidence="1" id="KW-0378">Hydrolase</keyword>
<name>A0AAV7X7I6_9NEOP</name>
<evidence type="ECO:0000256" key="1">
    <source>
        <dbReference type="ARBA" id="ARBA00022801"/>
    </source>
</evidence>
<dbReference type="AlphaFoldDB" id="A0AAV7X7I6"/>
<dbReference type="InterPro" id="IPR050300">
    <property type="entry name" value="GDXG_lipolytic_enzyme"/>
</dbReference>
<dbReference type="InterPro" id="IPR049492">
    <property type="entry name" value="BD-FAE-like_dom"/>
</dbReference>
<dbReference type="Pfam" id="PF20434">
    <property type="entry name" value="BD-FAE"/>
    <property type="match status" value="1"/>
</dbReference>
<dbReference type="GO" id="GO:0004061">
    <property type="term" value="F:arylformamidase activity"/>
    <property type="evidence" value="ECO:0007669"/>
    <property type="project" value="TreeGrafter"/>
</dbReference>
<sequence length="278" mass="31341">MPEKLVVDTHIQITSAESDRVRAAVPYRTHRYGEGPRETMDEFGVDSLPDDAPIFVYIHGGYWQHLSKDVSCYPVGPLYDAGIRVLVVGYDLAPHANMAQIVEEIKRAGSHVMALAEKLSSRGVWFSGFSAGGHLTGVLLTSGWMDSLPEPQSRLIKGFLPISGIFDLRPIVHTYINKPLQMNEEEAERHSPMSMNIHNNHDVKVVIIYGQNDSPAFHSQSRQFLEKNILLQKVCEKKMDAKCYEVPEVDHFNLVENLIQPDNVLTKKLISIIKRKIV</sequence>
<dbReference type="PANTHER" id="PTHR48081:SF33">
    <property type="entry name" value="KYNURENINE FORMAMIDASE"/>
    <property type="match status" value="1"/>
</dbReference>
<dbReference type="Proteomes" id="UP001075354">
    <property type="component" value="Chromosome 14"/>
</dbReference>
<accession>A0AAV7X7I6</accession>
<dbReference type="PANTHER" id="PTHR48081">
    <property type="entry name" value="AB HYDROLASE SUPERFAMILY PROTEIN C4A8.06C"/>
    <property type="match status" value="1"/>
</dbReference>
<feature type="domain" description="BD-FAE-like" evidence="2">
    <location>
        <begin position="51"/>
        <end position="226"/>
    </location>
</feature>
<organism evidence="3 4">
    <name type="scientific">Megalurothrips usitatus</name>
    <name type="common">bean blossom thrips</name>
    <dbReference type="NCBI Taxonomy" id="439358"/>
    <lineage>
        <taxon>Eukaryota</taxon>
        <taxon>Metazoa</taxon>
        <taxon>Ecdysozoa</taxon>
        <taxon>Arthropoda</taxon>
        <taxon>Hexapoda</taxon>
        <taxon>Insecta</taxon>
        <taxon>Pterygota</taxon>
        <taxon>Neoptera</taxon>
        <taxon>Paraneoptera</taxon>
        <taxon>Thysanoptera</taxon>
        <taxon>Terebrantia</taxon>
        <taxon>Thripoidea</taxon>
        <taxon>Thripidae</taxon>
        <taxon>Megalurothrips</taxon>
    </lineage>
</organism>
<dbReference type="SUPFAM" id="SSF53474">
    <property type="entry name" value="alpha/beta-Hydrolases"/>
    <property type="match status" value="1"/>
</dbReference>
<protein>
    <recommendedName>
        <fullName evidence="2">BD-FAE-like domain-containing protein</fullName>
    </recommendedName>
</protein>
<dbReference type="Gene3D" id="3.40.50.1820">
    <property type="entry name" value="alpha/beta hydrolase"/>
    <property type="match status" value="1"/>
</dbReference>
<comment type="caution">
    <text evidence="3">The sequence shown here is derived from an EMBL/GenBank/DDBJ whole genome shotgun (WGS) entry which is preliminary data.</text>
</comment>
<reference evidence="3" key="1">
    <citation type="submission" date="2022-12" db="EMBL/GenBank/DDBJ databases">
        <title>Chromosome-level genome assembly of the bean flower thrips Megalurothrips usitatus.</title>
        <authorList>
            <person name="Ma L."/>
            <person name="Liu Q."/>
            <person name="Li H."/>
            <person name="Cai W."/>
        </authorList>
    </citation>
    <scope>NUCLEOTIDE SEQUENCE</scope>
    <source>
        <strain evidence="3">Cailab_2022a</strain>
    </source>
</reference>
<gene>
    <name evidence="3" type="ORF">ONE63_003626</name>
</gene>
<dbReference type="EMBL" id="JAPTSV010000014">
    <property type="protein sequence ID" value="KAJ1520501.1"/>
    <property type="molecule type" value="Genomic_DNA"/>
</dbReference>
<keyword evidence="4" id="KW-1185">Reference proteome</keyword>